<name>A0A8S0SWW7_OLEEU</name>
<dbReference type="PANTHER" id="PTHR14222">
    <property type="entry name" value="CONDENSIN"/>
    <property type="match status" value="1"/>
</dbReference>
<dbReference type="AlphaFoldDB" id="A0A8S0SWW7"/>
<dbReference type="SUPFAM" id="SSF48371">
    <property type="entry name" value="ARM repeat"/>
    <property type="match status" value="1"/>
</dbReference>
<evidence type="ECO:0000313" key="1">
    <source>
        <dbReference type="EMBL" id="CAA2996739.1"/>
    </source>
</evidence>
<organism evidence="1 2">
    <name type="scientific">Olea europaea subsp. europaea</name>
    <dbReference type="NCBI Taxonomy" id="158383"/>
    <lineage>
        <taxon>Eukaryota</taxon>
        <taxon>Viridiplantae</taxon>
        <taxon>Streptophyta</taxon>
        <taxon>Embryophyta</taxon>
        <taxon>Tracheophyta</taxon>
        <taxon>Spermatophyta</taxon>
        <taxon>Magnoliopsida</taxon>
        <taxon>eudicotyledons</taxon>
        <taxon>Gunneridae</taxon>
        <taxon>Pentapetalae</taxon>
        <taxon>asterids</taxon>
        <taxon>lamiids</taxon>
        <taxon>Lamiales</taxon>
        <taxon>Oleaceae</taxon>
        <taxon>Oleeae</taxon>
        <taxon>Olea</taxon>
    </lineage>
</organism>
<evidence type="ECO:0000313" key="2">
    <source>
        <dbReference type="Proteomes" id="UP000594638"/>
    </source>
</evidence>
<gene>
    <name evidence="1" type="ORF">OLEA9_A077958</name>
</gene>
<comment type="caution">
    <text evidence="1">The sequence shown here is derived from an EMBL/GenBank/DDBJ whole genome shotgun (WGS) entry which is preliminary data.</text>
</comment>
<proteinExistence type="predicted"/>
<protein>
    <submittedName>
        <fullName evidence="1">Condensin-2 complex subunit D3</fullName>
    </submittedName>
</protein>
<dbReference type="EMBL" id="CACTIH010005533">
    <property type="protein sequence ID" value="CAA2996739.1"/>
    <property type="molecule type" value="Genomic_DNA"/>
</dbReference>
<dbReference type="OrthoDB" id="10263978at2759"/>
<dbReference type="InterPro" id="IPR016024">
    <property type="entry name" value="ARM-type_fold"/>
</dbReference>
<dbReference type="PANTHER" id="PTHR14222:SF1">
    <property type="entry name" value="CONDENSIN-2 COMPLEX SUBUNIT D3"/>
    <property type="match status" value="1"/>
</dbReference>
<dbReference type="GO" id="GO:0007076">
    <property type="term" value="P:mitotic chromosome condensation"/>
    <property type="evidence" value="ECO:0007669"/>
    <property type="project" value="InterPro"/>
</dbReference>
<keyword evidence="2" id="KW-1185">Reference proteome</keyword>
<accession>A0A8S0SWW7</accession>
<reference evidence="1 2" key="1">
    <citation type="submission" date="2019-12" db="EMBL/GenBank/DDBJ databases">
        <authorList>
            <person name="Alioto T."/>
            <person name="Alioto T."/>
            <person name="Gomez Garrido J."/>
        </authorList>
    </citation>
    <scope>NUCLEOTIDE SEQUENCE [LARGE SCALE GENOMIC DNA]</scope>
</reference>
<dbReference type="GO" id="GO:0000779">
    <property type="term" value="C:condensed chromosome, centromeric region"/>
    <property type="evidence" value="ECO:0007669"/>
    <property type="project" value="TreeGrafter"/>
</dbReference>
<dbReference type="Proteomes" id="UP000594638">
    <property type="component" value="Unassembled WGS sequence"/>
</dbReference>
<dbReference type="GO" id="GO:0010032">
    <property type="term" value="P:meiotic chromosome condensation"/>
    <property type="evidence" value="ECO:0007669"/>
    <property type="project" value="TreeGrafter"/>
</dbReference>
<sequence length="172" mass="19478">MYFVNENKMVYLWQVEAHVKALKTLCKRKALHSKEAESLTSATDLKAIAPVLYAIITSGSSDRKSNRLPGAALPLKQIAPSMYIQAWLTMGKICLADGKLAKRYLPLFGQLMQTDCAALRNNIVVMMTDFCVLYCSGCYMSKITKCLRDTRELVRRQTFILLSRLLQSIYVK</sequence>
<dbReference type="GO" id="GO:0042393">
    <property type="term" value="F:histone binding"/>
    <property type="evidence" value="ECO:0007669"/>
    <property type="project" value="TreeGrafter"/>
</dbReference>
<dbReference type="InterPro" id="IPR026971">
    <property type="entry name" value="CND1/NCAPD3"/>
</dbReference>
<dbReference type="GO" id="GO:0000796">
    <property type="term" value="C:condensin complex"/>
    <property type="evidence" value="ECO:0007669"/>
    <property type="project" value="TreeGrafter"/>
</dbReference>
<dbReference type="Gramene" id="OE9A077958T1">
    <property type="protein sequence ID" value="OE9A077958C1"/>
    <property type="gene ID" value="OE9A077958"/>
</dbReference>